<comment type="caution">
    <text evidence="2">The sequence shown here is derived from an EMBL/GenBank/DDBJ whole genome shotgun (WGS) entry which is preliminary data.</text>
</comment>
<organism evidence="2 3">
    <name type="scientific">Pseudoalteromonas obscura</name>
    <dbReference type="NCBI Taxonomy" id="3048491"/>
    <lineage>
        <taxon>Bacteria</taxon>
        <taxon>Pseudomonadati</taxon>
        <taxon>Pseudomonadota</taxon>
        <taxon>Gammaproteobacteria</taxon>
        <taxon>Alteromonadales</taxon>
        <taxon>Pseudoalteromonadaceae</taxon>
        <taxon>Pseudoalteromonas</taxon>
    </lineage>
</organism>
<dbReference type="EMBL" id="JASJUT010000001">
    <property type="protein sequence ID" value="MDK2593955.1"/>
    <property type="molecule type" value="Genomic_DNA"/>
</dbReference>
<keyword evidence="3" id="KW-1185">Reference proteome</keyword>
<reference evidence="2 3" key="1">
    <citation type="submission" date="2023-05" db="EMBL/GenBank/DDBJ databases">
        <title>Pseudoalteromonas ardens sp. nov., Pseudoalteromonas obscura sp. nov., and Pseudoalteromonas umbrosa sp. nov., isolated from the coral Montipora capitata.</title>
        <authorList>
            <person name="Thomas E.M."/>
            <person name="Smith E.M."/>
            <person name="Papke E."/>
            <person name="Shlafstein M.D."/>
            <person name="Oline D.K."/>
            <person name="Videau P."/>
            <person name="Saw J.H."/>
            <person name="Strangman W.K."/>
            <person name="Ushijima B."/>
        </authorList>
    </citation>
    <scope>NUCLEOTIDE SEQUENCE [LARGE SCALE GENOMIC DNA]</scope>
    <source>
        <strain evidence="2 3">P94</strain>
    </source>
</reference>
<dbReference type="RefSeq" id="WP_211009332.1">
    <property type="nucleotide sequence ID" value="NZ_JASJUT010000001.1"/>
</dbReference>
<feature type="region of interest" description="Disordered" evidence="1">
    <location>
        <begin position="12"/>
        <end position="31"/>
    </location>
</feature>
<evidence type="ECO:0000256" key="1">
    <source>
        <dbReference type="SAM" id="MobiDB-lite"/>
    </source>
</evidence>
<accession>A0ABT7EF96</accession>
<evidence type="ECO:0000313" key="2">
    <source>
        <dbReference type="EMBL" id="MDK2593955.1"/>
    </source>
</evidence>
<name>A0ABT7EF96_9GAMM</name>
<evidence type="ECO:0000313" key="3">
    <source>
        <dbReference type="Proteomes" id="UP001231915"/>
    </source>
</evidence>
<protein>
    <submittedName>
        <fullName evidence="2">Uncharacterized protein</fullName>
    </submittedName>
</protein>
<proteinExistence type="predicted"/>
<gene>
    <name evidence="2" type="ORF">QNM18_02595</name>
</gene>
<sequence>MGKTRVVRVIRRAKKSTSTKSKKISKQGATSSSNTLIDLEVDIDPQYLDEECWLYCLCHQEISKN</sequence>
<dbReference type="Proteomes" id="UP001231915">
    <property type="component" value="Unassembled WGS sequence"/>
</dbReference>
<feature type="compositionally biased region" description="Basic residues" evidence="1">
    <location>
        <begin position="12"/>
        <end position="25"/>
    </location>
</feature>